<dbReference type="Proteomes" id="UP000831768">
    <property type="component" value="Plasmid unnamed4"/>
</dbReference>
<dbReference type="PANTHER" id="PTHR43135:SF3">
    <property type="entry name" value="ALPHA-D-RIBOSE 1-METHYLPHOSPHONATE 5-TRIPHOSPHATE DIPHOSPHATASE"/>
    <property type="match status" value="1"/>
</dbReference>
<dbReference type="RefSeq" id="WP_247995893.1">
    <property type="nucleotide sequence ID" value="NZ_CP096023.1"/>
</dbReference>
<dbReference type="InterPro" id="IPR032466">
    <property type="entry name" value="Metal_Hydrolase"/>
</dbReference>
<keyword evidence="3" id="KW-1185">Reference proteome</keyword>
<feature type="domain" description="Amidohydrolase-related" evidence="1">
    <location>
        <begin position="56"/>
        <end position="410"/>
    </location>
</feature>
<name>A0A8U0A8R0_9EURY</name>
<dbReference type="CDD" id="cd01299">
    <property type="entry name" value="Met_dep_hydrolase_A"/>
    <property type="match status" value="1"/>
</dbReference>
<accession>A0A8U0A8R0</accession>
<dbReference type="SUPFAM" id="SSF51556">
    <property type="entry name" value="Metallo-dependent hydrolases"/>
    <property type="match status" value="1"/>
</dbReference>
<geneLocation type="plasmid" evidence="2 3">
    <name>unnamed4</name>
</geneLocation>
<dbReference type="AlphaFoldDB" id="A0A8U0A8R0"/>
<evidence type="ECO:0000313" key="2">
    <source>
        <dbReference type="EMBL" id="UPM45239.1"/>
    </source>
</evidence>
<dbReference type="PANTHER" id="PTHR43135">
    <property type="entry name" value="ALPHA-D-RIBOSE 1-METHYLPHOSPHONATE 5-TRIPHOSPHATE DIPHOSPHATASE"/>
    <property type="match status" value="1"/>
</dbReference>
<dbReference type="GeneID" id="71930179"/>
<reference evidence="2" key="1">
    <citation type="submission" date="2022-04" db="EMBL/GenBank/DDBJ databases">
        <title>Halocatena sp. nov., isolated from a salt lake.</title>
        <authorList>
            <person name="Cui H.-L."/>
        </authorList>
    </citation>
    <scope>NUCLEOTIDE SEQUENCE</scope>
    <source>
        <strain evidence="2">AD-1</strain>
        <plasmid evidence="2">unnamed4</plasmid>
    </source>
</reference>
<evidence type="ECO:0000313" key="3">
    <source>
        <dbReference type="Proteomes" id="UP000831768"/>
    </source>
</evidence>
<sequence length="426" mass="45836">MSMKSFDCGTLIDGIANEPIRDAVVLVKDGIIEEIGPQESVSVPDNAEQIDHSNEIVIPGLIDAHVHLTGKQSMNPFQALTTGRVESAARATADCRKLLDAGFTTVRDVGSGTALGLKAAINTGDIPGPRVFSSGPPINQTGGHIDAHFLPIEWLDIDQSPHTRSNWFSDRILADGPAECRKAARRNIREGVDLLKIATTGGVISEKDHPQQQQYTDDEIAAITEEAHRVGIDVASHAQGSEGVKSALRNGVDTIEHGFYLDDKAIEMMLETDATFVPTLSVMHQIVTEGSDHGMPEYGLRKAREAWEAHIESTQSAYEAGVPIALATDFLGNEFTPYGKENLLEAELFVEEIGMTEMDVVKAATSVAARTIPDARVGGIKPGNHADFVAIDIDPLSDISALRETNTVYKGGHPGEASAPSYREEQ</sequence>
<dbReference type="EMBL" id="CP096023">
    <property type="protein sequence ID" value="UPM45239.1"/>
    <property type="molecule type" value="Genomic_DNA"/>
</dbReference>
<dbReference type="InterPro" id="IPR006680">
    <property type="entry name" value="Amidohydro-rel"/>
</dbReference>
<dbReference type="KEGG" id="haad:MW046_18990"/>
<evidence type="ECO:0000259" key="1">
    <source>
        <dbReference type="Pfam" id="PF01979"/>
    </source>
</evidence>
<dbReference type="InterPro" id="IPR011059">
    <property type="entry name" value="Metal-dep_hydrolase_composite"/>
</dbReference>
<keyword evidence="2" id="KW-0614">Plasmid</keyword>
<gene>
    <name evidence="2" type="ORF">MW046_18990</name>
</gene>
<dbReference type="Gene3D" id="3.20.20.140">
    <property type="entry name" value="Metal-dependent hydrolases"/>
    <property type="match status" value="1"/>
</dbReference>
<dbReference type="GO" id="GO:0016810">
    <property type="term" value="F:hydrolase activity, acting on carbon-nitrogen (but not peptide) bonds"/>
    <property type="evidence" value="ECO:0007669"/>
    <property type="project" value="InterPro"/>
</dbReference>
<dbReference type="InterPro" id="IPR057744">
    <property type="entry name" value="OTAase-like"/>
</dbReference>
<dbReference type="InterPro" id="IPR051781">
    <property type="entry name" value="Metallo-dep_Hydrolase"/>
</dbReference>
<dbReference type="SUPFAM" id="SSF51338">
    <property type="entry name" value="Composite domain of metallo-dependent hydrolases"/>
    <property type="match status" value="1"/>
</dbReference>
<organism evidence="2 3">
    <name type="scientific">Halocatena salina</name>
    <dbReference type="NCBI Taxonomy" id="2934340"/>
    <lineage>
        <taxon>Archaea</taxon>
        <taxon>Methanobacteriati</taxon>
        <taxon>Methanobacteriota</taxon>
        <taxon>Stenosarchaea group</taxon>
        <taxon>Halobacteria</taxon>
        <taxon>Halobacteriales</taxon>
        <taxon>Natronomonadaceae</taxon>
        <taxon>Halocatena</taxon>
    </lineage>
</organism>
<dbReference type="Gene3D" id="2.30.40.10">
    <property type="entry name" value="Urease, subunit C, domain 1"/>
    <property type="match status" value="1"/>
</dbReference>
<protein>
    <submittedName>
        <fullName evidence="2">Amidohydrolase family protein</fullName>
    </submittedName>
</protein>
<dbReference type="Pfam" id="PF01979">
    <property type="entry name" value="Amidohydro_1"/>
    <property type="match status" value="1"/>
</dbReference>
<proteinExistence type="predicted"/>